<evidence type="ECO:0000313" key="3">
    <source>
        <dbReference type="Proteomes" id="UP000649617"/>
    </source>
</evidence>
<evidence type="ECO:0000313" key="2">
    <source>
        <dbReference type="EMBL" id="CAE7390225.1"/>
    </source>
</evidence>
<feature type="region of interest" description="Disordered" evidence="1">
    <location>
        <begin position="82"/>
        <end position="105"/>
    </location>
</feature>
<accession>A0A812QKB7</accession>
<evidence type="ECO:0000256" key="1">
    <source>
        <dbReference type="SAM" id="MobiDB-lite"/>
    </source>
</evidence>
<protein>
    <submittedName>
        <fullName evidence="2">Dom protein</fullName>
    </submittedName>
</protein>
<comment type="caution">
    <text evidence="2">The sequence shown here is derived from an EMBL/GenBank/DDBJ whole genome shotgun (WGS) entry which is preliminary data.</text>
</comment>
<sequence length="105" mass="11347">MSDSSSRLPVLDADHIRNNVVKDNIVQLYGYPQGNSDRQAEPRAEPRALRCAGLRPGKPVRGIGRGLCSPSLEADRTKLFSGYAGTRSSQSQGPPFAVDKARATH</sequence>
<gene>
    <name evidence="2" type="primary">dom</name>
    <name evidence="2" type="ORF">SPIL2461_LOCUS9570</name>
</gene>
<dbReference type="OrthoDB" id="10609182at2759"/>
<organism evidence="2 3">
    <name type="scientific">Symbiodinium pilosum</name>
    <name type="common">Dinoflagellate</name>
    <dbReference type="NCBI Taxonomy" id="2952"/>
    <lineage>
        <taxon>Eukaryota</taxon>
        <taxon>Sar</taxon>
        <taxon>Alveolata</taxon>
        <taxon>Dinophyceae</taxon>
        <taxon>Suessiales</taxon>
        <taxon>Symbiodiniaceae</taxon>
        <taxon>Symbiodinium</taxon>
    </lineage>
</organism>
<dbReference type="Proteomes" id="UP000649617">
    <property type="component" value="Unassembled WGS sequence"/>
</dbReference>
<dbReference type="EMBL" id="CAJNIZ010016825">
    <property type="protein sequence ID" value="CAE7390225.1"/>
    <property type="molecule type" value="Genomic_DNA"/>
</dbReference>
<reference evidence="2" key="1">
    <citation type="submission" date="2021-02" db="EMBL/GenBank/DDBJ databases">
        <authorList>
            <person name="Dougan E. K."/>
            <person name="Rhodes N."/>
            <person name="Thang M."/>
            <person name="Chan C."/>
        </authorList>
    </citation>
    <scope>NUCLEOTIDE SEQUENCE</scope>
</reference>
<proteinExistence type="predicted"/>
<name>A0A812QKB7_SYMPI</name>
<keyword evidence="3" id="KW-1185">Reference proteome</keyword>
<dbReference type="AlphaFoldDB" id="A0A812QKB7"/>